<organism evidence="3 4">
    <name type="scientific">Flavisolibacter ginsengisoli DSM 18119</name>
    <dbReference type="NCBI Taxonomy" id="1121884"/>
    <lineage>
        <taxon>Bacteria</taxon>
        <taxon>Pseudomonadati</taxon>
        <taxon>Bacteroidota</taxon>
        <taxon>Chitinophagia</taxon>
        <taxon>Chitinophagales</taxon>
        <taxon>Chitinophagaceae</taxon>
        <taxon>Flavisolibacter</taxon>
    </lineage>
</organism>
<proteinExistence type="predicted"/>
<dbReference type="GO" id="GO:0006508">
    <property type="term" value="P:proteolysis"/>
    <property type="evidence" value="ECO:0007669"/>
    <property type="project" value="InterPro"/>
</dbReference>
<dbReference type="SUPFAM" id="SSF52096">
    <property type="entry name" value="ClpP/crotonase"/>
    <property type="match status" value="1"/>
</dbReference>
<dbReference type="STRING" id="1121884.SAMN02745131_01820"/>
<evidence type="ECO:0000259" key="2">
    <source>
        <dbReference type="SMART" id="SM00245"/>
    </source>
</evidence>
<dbReference type="Gene3D" id="3.90.226.10">
    <property type="entry name" value="2-enoyl-CoA Hydratase, Chain A, domain 1"/>
    <property type="match status" value="1"/>
</dbReference>
<evidence type="ECO:0000256" key="1">
    <source>
        <dbReference type="SAM" id="SignalP"/>
    </source>
</evidence>
<dbReference type="PANTHER" id="PTHR32060">
    <property type="entry name" value="TAIL-SPECIFIC PROTEASE"/>
    <property type="match status" value="1"/>
</dbReference>
<keyword evidence="1" id="KW-0732">Signal</keyword>
<reference evidence="3 4" key="1">
    <citation type="submission" date="2016-11" db="EMBL/GenBank/DDBJ databases">
        <authorList>
            <person name="Jaros S."/>
            <person name="Januszkiewicz K."/>
            <person name="Wedrychowicz H."/>
        </authorList>
    </citation>
    <scope>NUCLEOTIDE SEQUENCE [LARGE SCALE GENOMIC DNA]</scope>
    <source>
        <strain evidence="3 4">DSM 18119</strain>
    </source>
</reference>
<dbReference type="InterPro" id="IPR005151">
    <property type="entry name" value="Tail-specific_protease"/>
</dbReference>
<dbReference type="GO" id="GO:0004175">
    <property type="term" value="F:endopeptidase activity"/>
    <property type="evidence" value="ECO:0007669"/>
    <property type="project" value="TreeGrafter"/>
</dbReference>
<dbReference type="SMART" id="SM00245">
    <property type="entry name" value="TSPc"/>
    <property type="match status" value="1"/>
</dbReference>
<dbReference type="RefSeq" id="WP_072835024.1">
    <property type="nucleotide sequence ID" value="NZ_FQUU01000006.1"/>
</dbReference>
<dbReference type="InterPro" id="IPR029045">
    <property type="entry name" value="ClpP/crotonase-like_dom_sf"/>
</dbReference>
<feature type="chain" id="PRO_5012499778" evidence="1">
    <location>
        <begin position="24"/>
        <end position="466"/>
    </location>
</feature>
<dbReference type="AlphaFoldDB" id="A0A1M4YZ37"/>
<dbReference type="GO" id="GO:0030288">
    <property type="term" value="C:outer membrane-bounded periplasmic space"/>
    <property type="evidence" value="ECO:0007669"/>
    <property type="project" value="TreeGrafter"/>
</dbReference>
<dbReference type="Pfam" id="PF03572">
    <property type="entry name" value="Peptidase_S41"/>
    <property type="match status" value="1"/>
</dbReference>
<dbReference type="GO" id="GO:0007165">
    <property type="term" value="P:signal transduction"/>
    <property type="evidence" value="ECO:0007669"/>
    <property type="project" value="TreeGrafter"/>
</dbReference>
<dbReference type="SUPFAM" id="SSF50156">
    <property type="entry name" value="PDZ domain-like"/>
    <property type="match status" value="1"/>
</dbReference>
<name>A0A1M4YZ37_9BACT</name>
<dbReference type="Proteomes" id="UP000184048">
    <property type="component" value="Unassembled WGS sequence"/>
</dbReference>
<evidence type="ECO:0000313" key="3">
    <source>
        <dbReference type="EMBL" id="SHF11083.1"/>
    </source>
</evidence>
<dbReference type="OrthoDB" id="7168509at2"/>
<dbReference type="Gene3D" id="3.30.750.170">
    <property type="match status" value="1"/>
</dbReference>
<dbReference type="PROSITE" id="PS51257">
    <property type="entry name" value="PROKAR_LIPOPROTEIN"/>
    <property type="match status" value="1"/>
</dbReference>
<sequence length="466" mass="51269">MQSIKSYLFIAALVGLVFFTSCKKTDVTAGAVNPPTPTNTSTPSVATADALKDSALLYSKDIYLWYNQIPSSFNARSYSDMDKLMIGLRQYSTEPGFSGAVDKWSFAVKKAEWDNVSSGVSTGDFGLNVFFMSEGDLRVKLVEKQSPAGLAGVHRGWRITSINGNTNITTGNATFIVQNIYQSNNAKITFLKPDNSTVTMDLSASNYNDQPVIIDTVYSINSKKIGYLAFNSFLGDTTEIFNQYSRIFGKFAAANVNDVIIDLRYNGGGYVSVQEKMADWLAPQSANGQVMMEQQFNNKYTQYNSEDRFSKLGNLNLNRVFFIVSSSTASASELLINNLKPYMDVFLVGPSKTYGKPVGFFPIPVGDWYIFPVSFRTTNKNGEGNYFNGIPVNSQVADGLDKDWGDIQESSLHSAISYITSGTFRSQAAGSGNHGLIYNEQPEVKSGNIVLDQTSFKGAIDTKRFK</sequence>
<feature type="domain" description="Tail specific protease" evidence="2">
    <location>
        <begin position="195"/>
        <end position="399"/>
    </location>
</feature>
<dbReference type="GO" id="GO:0008236">
    <property type="term" value="F:serine-type peptidase activity"/>
    <property type="evidence" value="ECO:0007669"/>
    <property type="project" value="InterPro"/>
</dbReference>
<dbReference type="EMBL" id="FQUU01000006">
    <property type="protein sequence ID" value="SHF11083.1"/>
    <property type="molecule type" value="Genomic_DNA"/>
</dbReference>
<dbReference type="CDD" id="cd07561">
    <property type="entry name" value="Peptidase_S41_CPP_like"/>
    <property type="match status" value="1"/>
</dbReference>
<evidence type="ECO:0000313" key="4">
    <source>
        <dbReference type="Proteomes" id="UP000184048"/>
    </source>
</evidence>
<protein>
    <submittedName>
        <fullName evidence="3">Peptidase family S41</fullName>
    </submittedName>
</protein>
<accession>A0A1M4YZ37</accession>
<dbReference type="InterPro" id="IPR036034">
    <property type="entry name" value="PDZ_sf"/>
</dbReference>
<keyword evidence="4" id="KW-1185">Reference proteome</keyword>
<dbReference type="PANTHER" id="PTHR32060:SF30">
    <property type="entry name" value="CARBOXY-TERMINAL PROCESSING PROTEASE CTPA"/>
    <property type="match status" value="1"/>
</dbReference>
<gene>
    <name evidence="3" type="ORF">SAMN02745131_01820</name>
</gene>
<dbReference type="Gene3D" id="2.30.42.10">
    <property type="match status" value="1"/>
</dbReference>
<feature type="signal peptide" evidence="1">
    <location>
        <begin position="1"/>
        <end position="23"/>
    </location>
</feature>